<proteinExistence type="predicted"/>
<dbReference type="Gene3D" id="1.10.220.150">
    <property type="entry name" value="Arf GTPase activating protein"/>
    <property type="match status" value="1"/>
</dbReference>
<keyword evidence="9" id="KW-1185">Reference proteome</keyword>
<dbReference type="Proteomes" id="UP000319731">
    <property type="component" value="Unassembled WGS sequence"/>
</dbReference>
<dbReference type="GO" id="GO:0008270">
    <property type="term" value="F:zinc ion binding"/>
    <property type="evidence" value="ECO:0007669"/>
    <property type="project" value="UniProtKB-KW"/>
</dbReference>
<protein>
    <recommendedName>
        <fullName evidence="7">Arf-GAP domain-containing protein</fullName>
    </recommendedName>
</protein>
<feature type="compositionally biased region" description="Basic and acidic residues" evidence="6">
    <location>
        <begin position="321"/>
        <end position="352"/>
    </location>
</feature>
<dbReference type="FunFam" id="1.10.220.150:FF:000004">
    <property type="entry name" value="Putative ADP-ribosylation factor GTPase-activating protein 2"/>
    <property type="match status" value="1"/>
</dbReference>
<dbReference type="InterPro" id="IPR037278">
    <property type="entry name" value="ARFGAP/RecO"/>
</dbReference>
<accession>A0A507BWY8</accession>
<evidence type="ECO:0000313" key="8">
    <source>
        <dbReference type="EMBL" id="TPX33327.1"/>
    </source>
</evidence>
<dbReference type="RefSeq" id="XP_031024339.1">
    <property type="nucleotide sequence ID" value="XM_031169620.1"/>
</dbReference>
<dbReference type="EMBL" id="QEAO01000021">
    <property type="protein sequence ID" value="TPX33327.1"/>
    <property type="molecule type" value="Genomic_DNA"/>
</dbReference>
<evidence type="ECO:0000256" key="1">
    <source>
        <dbReference type="ARBA" id="ARBA00022468"/>
    </source>
</evidence>
<evidence type="ECO:0000256" key="6">
    <source>
        <dbReference type="SAM" id="MobiDB-lite"/>
    </source>
</evidence>
<sequence>MANAVAKADIVEVFKKLKSKRDNKACFDCGAKNPTWSSVTFGVYLCLDCSAIHRNMGVHISFVRSTLLDSWTFDQLRTMKVGGNGNAADFFRQYASSGGNTKDAKAKYSSKAANLYKDRLRKLVEDDAKKYPTRIVVDEAGDEESSSAILFAQGKETDFFAEWDVGDSRPTHKSVERAMAHASAANPPRASSAPPMTPESLTPPRSTPTATSDNAHTTTTTNNSNKNSNNNNNSSPVVAPIPLRAATSNSSISTAVTASNSNVPLPVATTARSNVEQPLSPTTTTTSTIPASVTSALLKPNMKKGLGAKKATKVINFEEAERRAKEEEERRIREEEEEKKRREEEARLRPFDTARVLGPSMSSRLAYNDPSSSTPSTSGDPKRKDEEDMMERLGMGMGKVSGGFGFGFDPANAPSQQQQPKASASSASSNQGNSNGFGGFGASMNNSSKSYASQTTADGDAVKRFTNAKAISSDQYFNRGDFDENESAEARMKLTAFQGKSGFGSAEYYGRDESGFSSDGAGGRRPSDGSRVVEALSTEVGYQAREFASRFANQAAEDLAGLKRIVTTGGSRLGDMLADIQSRYGS</sequence>
<keyword evidence="3 5" id="KW-0863">Zinc-finger</keyword>
<dbReference type="GO" id="GO:0005096">
    <property type="term" value="F:GTPase activator activity"/>
    <property type="evidence" value="ECO:0007669"/>
    <property type="project" value="UniProtKB-KW"/>
</dbReference>
<dbReference type="PANTHER" id="PTHR45686:SF4">
    <property type="entry name" value="ADP-RIBOSYLATION FACTOR GTPASE ACTIVATING PROTEIN 3, ISOFORM H"/>
    <property type="match status" value="1"/>
</dbReference>
<keyword evidence="4" id="KW-0862">Zinc</keyword>
<dbReference type="Pfam" id="PF01412">
    <property type="entry name" value="ArfGap"/>
    <property type="match status" value="1"/>
</dbReference>
<dbReference type="OrthoDB" id="983479at2759"/>
<feature type="region of interest" description="Disordered" evidence="6">
    <location>
        <begin position="321"/>
        <end position="457"/>
    </location>
</feature>
<keyword evidence="2" id="KW-0479">Metal-binding</keyword>
<dbReference type="STRING" id="1806994.A0A507BWY8"/>
<feature type="compositionally biased region" description="Gly residues" evidence="6">
    <location>
        <begin position="395"/>
        <end position="406"/>
    </location>
</feature>
<evidence type="ECO:0000259" key="7">
    <source>
        <dbReference type="PROSITE" id="PS50115"/>
    </source>
</evidence>
<dbReference type="GeneID" id="42004917"/>
<dbReference type="GO" id="GO:0048205">
    <property type="term" value="P:COPI coating of Golgi vesicle"/>
    <property type="evidence" value="ECO:0007669"/>
    <property type="project" value="TreeGrafter"/>
</dbReference>
<dbReference type="GO" id="GO:0000139">
    <property type="term" value="C:Golgi membrane"/>
    <property type="evidence" value="ECO:0007669"/>
    <property type="project" value="GOC"/>
</dbReference>
<comment type="caution">
    <text evidence="8">The sequence shown here is derived from an EMBL/GenBank/DDBJ whole genome shotgun (WGS) entry which is preliminary data.</text>
</comment>
<dbReference type="AlphaFoldDB" id="A0A507BWY8"/>
<dbReference type="PANTHER" id="PTHR45686">
    <property type="entry name" value="ADP-RIBOSYLATION FACTOR GTPASE ACTIVATING PROTEIN 3, ISOFORM H-RELATED"/>
    <property type="match status" value="1"/>
</dbReference>
<dbReference type="PROSITE" id="PS50115">
    <property type="entry name" value="ARFGAP"/>
    <property type="match status" value="1"/>
</dbReference>
<dbReference type="SMART" id="SM00105">
    <property type="entry name" value="ArfGap"/>
    <property type="match status" value="1"/>
</dbReference>
<feature type="compositionally biased region" description="Low complexity" evidence="6">
    <location>
        <begin position="407"/>
        <end position="434"/>
    </location>
</feature>
<reference evidence="8 9" key="1">
    <citation type="journal article" date="2019" name="Sci. Rep.">
        <title>Comparative genomics of chytrid fungi reveal insights into the obligate biotrophic and pathogenic lifestyle of Synchytrium endobioticum.</title>
        <authorList>
            <person name="van de Vossenberg B.T.L.H."/>
            <person name="Warris S."/>
            <person name="Nguyen H.D.T."/>
            <person name="van Gent-Pelzer M.P.E."/>
            <person name="Joly D.L."/>
            <person name="van de Geest H.C."/>
            <person name="Bonants P.J.M."/>
            <person name="Smith D.S."/>
            <person name="Levesque C.A."/>
            <person name="van der Lee T.A.J."/>
        </authorList>
    </citation>
    <scope>NUCLEOTIDE SEQUENCE [LARGE SCALE GENOMIC DNA]</scope>
    <source>
        <strain evidence="8 9">JEL517</strain>
    </source>
</reference>
<organism evidence="8 9">
    <name type="scientific">Synchytrium microbalum</name>
    <dbReference type="NCBI Taxonomy" id="1806994"/>
    <lineage>
        <taxon>Eukaryota</taxon>
        <taxon>Fungi</taxon>
        <taxon>Fungi incertae sedis</taxon>
        <taxon>Chytridiomycota</taxon>
        <taxon>Chytridiomycota incertae sedis</taxon>
        <taxon>Chytridiomycetes</taxon>
        <taxon>Synchytriales</taxon>
        <taxon>Synchytriaceae</taxon>
        <taxon>Synchytrium</taxon>
    </lineage>
</organism>
<name>A0A507BWY8_9FUNG</name>
<gene>
    <name evidence="8" type="ORF">SmJEL517_g03692</name>
</gene>
<dbReference type="CDD" id="cd08831">
    <property type="entry name" value="ArfGap_ArfGap2_3_like"/>
    <property type="match status" value="1"/>
</dbReference>
<dbReference type="SUPFAM" id="SSF57863">
    <property type="entry name" value="ArfGap/RecO-like zinc finger"/>
    <property type="match status" value="1"/>
</dbReference>
<dbReference type="InterPro" id="IPR038508">
    <property type="entry name" value="ArfGAP_dom_sf"/>
</dbReference>
<evidence type="ECO:0000313" key="9">
    <source>
        <dbReference type="Proteomes" id="UP000319731"/>
    </source>
</evidence>
<evidence type="ECO:0000256" key="4">
    <source>
        <dbReference type="ARBA" id="ARBA00022833"/>
    </source>
</evidence>
<dbReference type="PRINTS" id="PR00405">
    <property type="entry name" value="REVINTRACTNG"/>
</dbReference>
<evidence type="ECO:0000256" key="2">
    <source>
        <dbReference type="ARBA" id="ARBA00022723"/>
    </source>
</evidence>
<evidence type="ECO:0000256" key="3">
    <source>
        <dbReference type="ARBA" id="ARBA00022771"/>
    </source>
</evidence>
<feature type="compositionally biased region" description="Low complexity" evidence="6">
    <location>
        <begin position="207"/>
        <end position="235"/>
    </location>
</feature>
<feature type="compositionally biased region" description="Low complexity" evidence="6">
    <location>
        <begin position="180"/>
        <end position="194"/>
    </location>
</feature>
<feature type="region of interest" description="Disordered" evidence="6">
    <location>
        <begin position="171"/>
        <end position="239"/>
    </location>
</feature>
<feature type="domain" description="Arf-GAP" evidence="7">
    <location>
        <begin position="11"/>
        <end position="131"/>
    </location>
</feature>
<keyword evidence="1" id="KW-0343">GTPase activation</keyword>
<evidence type="ECO:0000256" key="5">
    <source>
        <dbReference type="PROSITE-ProRule" id="PRU00288"/>
    </source>
</evidence>
<dbReference type="InterPro" id="IPR001164">
    <property type="entry name" value="ArfGAP_dom"/>
</dbReference>